<keyword evidence="3" id="KW-1185">Reference proteome</keyword>
<gene>
    <name evidence="2" type="ORF">CHLNCDRAFT_144234</name>
</gene>
<dbReference type="Proteomes" id="UP000008141">
    <property type="component" value="Unassembled WGS sequence"/>
</dbReference>
<sequence>MEATVANTLHVTSSAISFLTCLVVLLCLLRPASVGTGQPLAASRTAAGAWHKDCLLAVADGWWQRTPPKVPIPDLPLNIAVRNLADAFTAFNESLAYQWGWHLYTRCDIRRRSRSEIADLLRSRRLAFMGDSHVRQFHNWLVQAVGGKPYFVPAKLPESQHNSVQVVPALNTTVQINMTHLASEIHRYLEAWSGQWPDLLLMDASVWHLYTLKNISEYTRQMDGLLGFLKAEVPPTTVLIWLSPPPRHTLKAPWWNELPAEWIRLYNRVAVDLGFMYPTGPAHHLDLYSLALDCLPWCSKDGLHVVDSGYELALQILANLLAQLEGWR</sequence>
<protein>
    <recommendedName>
        <fullName evidence="4">SGNH hydrolase-type esterase domain-containing protein</fullName>
    </recommendedName>
</protein>
<dbReference type="InterPro" id="IPR036514">
    <property type="entry name" value="SGNH_hydro_sf"/>
</dbReference>
<dbReference type="SUPFAM" id="SSF52266">
    <property type="entry name" value="SGNH hydrolase"/>
    <property type="match status" value="1"/>
</dbReference>
<proteinExistence type="predicted"/>
<dbReference type="Gene3D" id="3.40.50.1110">
    <property type="entry name" value="SGNH hydrolase"/>
    <property type="match status" value="1"/>
</dbReference>
<evidence type="ECO:0000313" key="3">
    <source>
        <dbReference type="Proteomes" id="UP000008141"/>
    </source>
</evidence>
<dbReference type="GeneID" id="17356190"/>
<dbReference type="EMBL" id="GL433841">
    <property type="protein sequence ID" value="EFN56764.1"/>
    <property type="molecule type" value="Genomic_DNA"/>
</dbReference>
<dbReference type="AlphaFoldDB" id="E1ZC81"/>
<dbReference type="OrthoDB" id="511120at2759"/>
<name>E1ZC81_CHLVA</name>
<keyword evidence="1" id="KW-0732">Signal</keyword>
<feature type="signal peptide" evidence="1">
    <location>
        <begin position="1"/>
        <end position="37"/>
    </location>
</feature>
<accession>E1ZC81</accession>
<dbReference type="OMA" id="ESLAYQW"/>
<evidence type="ECO:0000256" key="1">
    <source>
        <dbReference type="SAM" id="SignalP"/>
    </source>
</evidence>
<dbReference type="InParanoid" id="E1ZC81"/>
<dbReference type="KEGG" id="cvr:CHLNCDRAFT_144234"/>
<reference evidence="2 3" key="1">
    <citation type="journal article" date="2010" name="Plant Cell">
        <title>The Chlorella variabilis NC64A genome reveals adaptation to photosymbiosis, coevolution with viruses, and cryptic sex.</title>
        <authorList>
            <person name="Blanc G."/>
            <person name="Duncan G."/>
            <person name="Agarkova I."/>
            <person name="Borodovsky M."/>
            <person name="Gurnon J."/>
            <person name="Kuo A."/>
            <person name="Lindquist E."/>
            <person name="Lucas S."/>
            <person name="Pangilinan J."/>
            <person name="Polle J."/>
            <person name="Salamov A."/>
            <person name="Terry A."/>
            <person name="Yamada T."/>
            <person name="Dunigan D.D."/>
            <person name="Grigoriev I.V."/>
            <person name="Claverie J.M."/>
            <person name="Van Etten J.L."/>
        </authorList>
    </citation>
    <scope>NUCLEOTIDE SEQUENCE [LARGE SCALE GENOMIC DNA]</scope>
    <source>
        <strain evidence="2 3">NC64A</strain>
    </source>
</reference>
<feature type="chain" id="PRO_5003156316" description="SGNH hydrolase-type esterase domain-containing protein" evidence="1">
    <location>
        <begin position="38"/>
        <end position="328"/>
    </location>
</feature>
<organism evidence="3">
    <name type="scientific">Chlorella variabilis</name>
    <name type="common">Green alga</name>
    <dbReference type="NCBI Taxonomy" id="554065"/>
    <lineage>
        <taxon>Eukaryota</taxon>
        <taxon>Viridiplantae</taxon>
        <taxon>Chlorophyta</taxon>
        <taxon>core chlorophytes</taxon>
        <taxon>Trebouxiophyceae</taxon>
        <taxon>Chlorellales</taxon>
        <taxon>Chlorellaceae</taxon>
        <taxon>Chlorella clade</taxon>
        <taxon>Chlorella</taxon>
    </lineage>
</organism>
<evidence type="ECO:0000313" key="2">
    <source>
        <dbReference type="EMBL" id="EFN56764.1"/>
    </source>
</evidence>
<evidence type="ECO:0008006" key="4">
    <source>
        <dbReference type="Google" id="ProtNLM"/>
    </source>
</evidence>
<dbReference type="RefSeq" id="XP_005848866.1">
    <property type="nucleotide sequence ID" value="XM_005848804.1"/>
</dbReference>